<keyword evidence="3 7" id="KW-0812">Transmembrane</keyword>
<feature type="transmembrane region" description="Helical" evidence="7">
    <location>
        <begin position="178"/>
        <end position="201"/>
    </location>
</feature>
<dbReference type="InterPro" id="IPR012506">
    <property type="entry name" value="TMEM86B-like"/>
</dbReference>
<evidence type="ECO:0000256" key="1">
    <source>
        <dbReference type="ARBA" id="ARBA00004141"/>
    </source>
</evidence>
<keyword evidence="5 7" id="KW-0472">Membrane</keyword>
<gene>
    <name evidence="8" type="ORF">FQ330_05910</name>
</gene>
<feature type="transmembrane region" description="Helical" evidence="7">
    <location>
        <begin position="290"/>
        <end position="308"/>
    </location>
</feature>
<evidence type="ECO:0000256" key="3">
    <source>
        <dbReference type="ARBA" id="ARBA00022692"/>
    </source>
</evidence>
<evidence type="ECO:0000256" key="5">
    <source>
        <dbReference type="ARBA" id="ARBA00023136"/>
    </source>
</evidence>
<feature type="transmembrane region" description="Helical" evidence="7">
    <location>
        <begin position="239"/>
        <end position="259"/>
    </location>
</feature>
<feature type="region of interest" description="Disordered" evidence="6">
    <location>
        <begin position="1"/>
        <end position="92"/>
    </location>
</feature>
<protein>
    <recommendedName>
        <fullName evidence="10">Lysoplasmalogenase</fullName>
    </recommendedName>
</protein>
<feature type="compositionally biased region" description="Low complexity" evidence="6">
    <location>
        <begin position="15"/>
        <end position="32"/>
    </location>
</feature>
<evidence type="ECO:0000313" key="8">
    <source>
        <dbReference type="EMBL" id="KAA6433916.1"/>
    </source>
</evidence>
<feature type="transmembrane region" description="Helical" evidence="7">
    <location>
        <begin position="213"/>
        <end position="233"/>
    </location>
</feature>
<reference evidence="8 9" key="1">
    <citation type="submission" date="2019-08" db="EMBL/GenBank/DDBJ databases">
        <title>Agrococcus lahaulensis sp. nov., isolated from a cold desert of the Indian Himalayas.</title>
        <authorList>
            <person name="Qu J.H."/>
        </authorList>
    </citation>
    <scope>NUCLEOTIDE SEQUENCE [LARGE SCALE GENOMIC DNA]</scope>
    <source>
        <strain evidence="8 9">NS18</strain>
    </source>
</reference>
<evidence type="ECO:0000256" key="6">
    <source>
        <dbReference type="SAM" id="MobiDB-lite"/>
    </source>
</evidence>
<evidence type="ECO:0000256" key="7">
    <source>
        <dbReference type="SAM" id="Phobius"/>
    </source>
</evidence>
<dbReference type="Pfam" id="PF07947">
    <property type="entry name" value="YhhN"/>
    <property type="match status" value="1"/>
</dbReference>
<dbReference type="Proteomes" id="UP000323221">
    <property type="component" value="Unassembled WGS sequence"/>
</dbReference>
<comment type="subcellular location">
    <subcellularLocation>
        <location evidence="1">Membrane</location>
        <topology evidence="1">Multi-pass membrane protein</topology>
    </subcellularLocation>
</comment>
<dbReference type="OrthoDB" id="5117130at2"/>
<dbReference type="EMBL" id="VOIR01000013">
    <property type="protein sequence ID" value="KAA6433916.1"/>
    <property type="molecule type" value="Genomic_DNA"/>
</dbReference>
<proteinExistence type="inferred from homology"/>
<evidence type="ECO:0000313" key="9">
    <source>
        <dbReference type="Proteomes" id="UP000323221"/>
    </source>
</evidence>
<evidence type="ECO:0000256" key="2">
    <source>
        <dbReference type="ARBA" id="ARBA00007375"/>
    </source>
</evidence>
<dbReference type="GO" id="GO:0016020">
    <property type="term" value="C:membrane"/>
    <property type="evidence" value="ECO:0007669"/>
    <property type="project" value="UniProtKB-SubCell"/>
</dbReference>
<keyword evidence="4 7" id="KW-1133">Transmembrane helix</keyword>
<feature type="transmembrane region" description="Helical" evidence="7">
    <location>
        <begin position="264"/>
        <end position="284"/>
    </location>
</feature>
<sequence length="321" mass="32844">MPVTSAARKGDHAPRPSTSRHSASSASRPASRGGEMPKPGRNGLSCTRTLCHRPPTRLADTATARPRPPRSAWNDGGMSATPTAGLRAGPPAGGPVGVPRPLRLAFWCSGIALAANVGAALLLGLEIGDAGLLELTRKALMWALATPIAVALVLIGALRHAVGRWHVAALVLCALGDGLGAATAITIVLLGLFLAGHLVYLAALWPTRRRSLAWSWAAPGYAFVALLAGTVIAANAGPLAVPVLVYALVLAGLAAFAAIDTPGLVGGLLLLATDLIQGFGLFVLEMPDALRAFAVLIPYAAAQALLALSLQQRLRLGVADV</sequence>
<organism evidence="8 9">
    <name type="scientific">Agrococcus sediminis</name>
    <dbReference type="NCBI Taxonomy" id="2599924"/>
    <lineage>
        <taxon>Bacteria</taxon>
        <taxon>Bacillati</taxon>
        <taxon>Actinomycetota</taxon>
        <taxon>Actinomycetes</taxon>
        <taxon>Micrococcales</taxon>
        <taxon>Microbacteriaceae</taxon>
        <taxon>Agrococcus</taxon>
    </lineage>
</organism>
<feature type="transmembrane region" description="Helical" evidence="7">
    <location>
        <begin position="104"/>
        <end position="127"/>
    </location>
</feature>
<evidence type="ECO:0008006" key="10">
    <source>
        <dbReference type="Google" id="ProtNLM"/>
    </source>
</evidence>
<dbReference type="AlphaFoldDB" id="A0A5M8QGS1"/>
<keyword evidence="9" id="KW-1185">Reference proteome</keyword>
<evidence type="ECO:0000256" key="4">
    <source>
        <dbReference type="ARBA" id="ARBA00022989"/>
    </source>
</evidence>
<comment type="caution">
    <text evidence="8">The sequence shown here is derived from an EMBL/GenBank/DDBJ whole genome shotgun (WGS) entry which is preliminary data.</text>
</comment>
<feature type="transmembrane region" description="Helical" evidence="7">
    <location>
        <begin position="139"/>
        <end position="158"/>
    </location>
</feature>
<comment type="similarity">
    <text evidence="2">Belongs to the TMEM86 family.</text>
</comment>
<name>A0A5M8QGS1_9MICO</name>
<accession>A0A5M8QGS1</accession>